<evidence type="ECO:0000313" key="3">
    <source>
        <dbReference type="Proteomes" id="UP000481339"/>
    </source>
</evidence>
<dbReference type="GO" id="GO:0006782">
    <property type="term" value="P:protoporphyrinogen IX biosynthetic process"/>
    <property type="evidence" value="ECO:0007669"/>
    <property type="project" value="UniProtKB-UniPathway"/>
</dbReference>
<sequence length="286" mass="29240">MTAPAEARAQAERTAPSDLAGWRVLVPWSGERGERMARRVRARGGDPVLAELVRAVPPVDERPLDAALARLAAGDVAWLVLTSARAARVLVDHGATVPAGTRVAAVGSATARAAQAIAGVRADEVLVPADHSAAGLVAALPAPAEPGTTVVLPRSAQAHDTLARGLAGRGWTVADPVAYRMIGVALDQRVIEDVRRGALDATLVTSGTVARQIAIQFGAARTQTALVAMGPQTADDARAVGLEVAAVADPHDAEGLLDAVAGLAARGRRAAGATTISRSPRSHGRM</sequence>
<proteinExistence type="predicted"/>
<dbReference type="OrthoDB" id="9815856at2"/>
<protein>
    <submittedName>
        <fullName evidence="2">Uroporphyrinogen-III synthase</fullName>
    </submittedName>
</protein>
<reference evidence="2 3" key="1">
    <citation type="submission" date="2019-09" db="EMBL/GenBank/DDBJ databases">
        <title>Phylogeny of genus Pseudoclavibacter and closely related genus.</title>
        <authorList>
            <person name="Li Y."/>
        </authorList>
    </citation>
    <scope>NUCLEOTIDE SEQUENCE [LARGE SCALE GENOMIC DNA]</scope>
    <source>
        <strain evidence="2 3">JCM 16921</strain>
    </source>
</reference>
<dbReference type="UniPathway" id="UPA00251">
    <property type="reaction ID" value="UER00320"/>
</dbReference>
<name>A0A7C8FQW0_9MICO</name>
<evidence type="ECO:0000259" key="1">
    <source>
        <dbReference type="Pfam" id="PF02602"/>
    </source>
</evidence>
<dbReference type="Proteomes" id="UP000481339">
    <property type="component" value="Unassembled WGS sequence"/>
</dbReference>
<dbReference type="PANTHER" id="PTHR40082:SF1">
    <property type="entry name" value="BLR5956 PROTEIN"/>
    <property type="match status" value="1"/>
</dbReference>
<evidence type="ECO:0000313" key="2">
    <source>
        <dbReference type="EMBL" id="KAB1631896.1"/>
    </source>
</evidence>
<dbReference type="CDD" id="cd06578">
    <property type="entry name" value="HemD"/>
    <property type="match status" value="1"/>
</dbReference>
<organism evidence="2 3">
    <name type="scientific">Pseudoclavibacter caeni</name>
    <dbReference type="NCBI Taxonomy" id="908846"/>
    <lineage>
        <taxon>Bacteria</taxon>
        <taxon>Bacillati</taxon>
        <taxon>Actinomycetota</taxon>
        <taxon>Actinomycetes</taxon>
        <taxon>Micrococcales</taxon>
        <taxon>Microbacteriaceae</taxon>
        <taxon>Pseudoclavibacter</taxon>
    </lineage>
</organism>
<dbReference type="GO" id="GO:0006780">
    <property type="term" value="P:uroporphyrinogen III biosynthetic process"/>
    <property type="evidence" value="ECO:0007669"/>
    <property type="project" value="InterPro"/>
</dbReference>
<dbReference type="Gene3D" id="3.40.50.10090">
    <property type="match status" value="2"/>
</dbReference>
<dbReference type="InterPro" id="IPR036108">
    <property type="entry name" value="4pyrrol_syn_uPrphyn_synt_sf"/>
</dbReference>
<comment type="caution">
    <text evidence="2">The sequence shown here is derived from an EMBL/GenBank/DDBJ whole genome shotgun (WGS) entry which is preliminary data.</text>
</comment>
<dbReference type="Pfam" id="PF02602">
    <property type="entry name" value="HEM4"/>
    <property type="match status" value="1"/>
</dbReference>
<dbReference type="InterPro" id="IPR039793">
    <property type="entry name" value="UROS/Hem4"/>
</dbReference>
<gene>
    <name evidence="2" type="ORF">F8O02_06095</name>
</gene>
<dbReference type="RefSeq" id="WP_158036365.1">
    <property type="nucleotide sequence ID" value="NZ_BAAAZV010000020.1"/>
</dbReference>
<dbReference type="SUPFAM" id="SSF69618">
    <property type="entry name" value="HemD-like"/>
    <property type="match status" value="1"/>
</dbReference>
<accession>A0A7C8FQW0</accession>
<dbReference type="EMBL" id="WBKA01000004">
    <property type="protein sequence ID" value="KAB1631896.1"/>
    <property type="molecule type" value="Genomic_DNA"/>
</dbReference>
<dbReference type="PANTHER" id="PTHR40082">
    <property type="entry name" value="BLR5956 PROTEIN"/>
    <property type="match status" value="1"/>
</dbReference>
<dbReference type="InterPro" id="IPR003754">
    <property type="entry name" value="4pyrrol_synth_uPrphyn_synth"/>
</dbReference>
<dbReference type="GO" id="GO:0004852">
    <property type="term" value="F:uroporphyrinogen-III synthase activity"/>
    <property type="evidence" value="ECO:0007669"/>
    <property type="project" value="InterPro"/>
</dbReference>
<keyword evidence="3" id="KW-1185">Reference proteome</keyword>
<dbReference type="AlphaFoldDB" id="A0A7C8FQW0"/>
<feature type="domain" description="Tetrapyrrole biosynthesis uroporphyrinogen III synthase" evidence="1">
    <location>
        <begin position="35"/>
        <end position="257"/>
    </location>
</feature>